<keyword evidence="9 19" id="KW-0479">Metal-binding</keyword>
<comment type="cofactor">
    <cofactor evidence="19 20">
        <name>Zn(2+)</name>
        <dbReference type="ChEBI" id="CHEBI:29105"/>
    </cofactor>
    <text evidence="19 20">Binds 1 zinc ion per subunit.</text>
</comment>
<sequence>MLSYTIICICAFTLIVADTAIIPESNLNDKEINYRLPNHTKPLFYGIKLNPHLTPNNFTFDGEVLVSIEILSSTRTLMLHTKKLIIDKNATFLKTKDGFNFYIPTAYDYNNLTEMLSLEFNVNLLTGYYILYLKFTGVLNDRPYGFYRSSYINDAKNTVWFAGTSFMATYARAAFPCWDEPALKATFKIAIKHHTNYTVLSNMPISEESEIDESDGKIWTHFEESPVISTYLVSFLVSDLRNIRNSDKTINVWSRSNAISLASFAHEVAQKAAIELERYTNHSSVQVAKIDHVALPDLSNKAMESWGLITYREATILYNEHSSSIDTLYRIASNIIHQSSHQWFGNAVSPTWWTHIWMNGGLAEYFKYYITDKIYKDWQFLEFSVSKMFNLILIIDSFEYVRPLNFEPNTPEEINSKFSLTDDRKASLLLRMLSHCLSVNVFHTGLAKYLEKHKYGVANPEDLWSALQDAFDESAMPQNKFKIQKVMDTWIGQKGYPLVTVVRDQHGKTKITQEYFRPHEKMSARKNSNSTATINKKWWVPINFATRTNPDFSSTSVTHWLSPEAEELIIEDIDPEDWIIANIQQTGFYRVNYDPTNWLRIANYLDSENYTKIHVMNRAQIINDAIYLMLSHKLDPRIFMDITKYLRRETDYIAWYPMFRVLEDVTTFFLYNEGGELLKPYVLDLMNNIIETIGTQDRPNDDYFTKVTRHAILNDACTYDHPLCLREAHAQLITYLENPMLANTTSFQKKEWIFFNGIKQANETVWNKLLYLYTNNSEPTLYCLGHSKNLTIIKKLLNMTISEDSPIAKEDAFRVIYSVLNGDFPNVDMVIDFIMNHWDKLATILDNPTSLLFNIAWHVNSRKQIEKMKAFLDNLEMEVPQTIKHQERNIELTEAIVNKIRLWLEHTNLNLSTNTIS</sequence>
<dbReference type="GO" id="GO:0042277">
    <property type="term" value="F:peptide binding"/>
    <property type="evidence" value="ECO:0007669"/>
    <property type="project" value="TreeGrafter"/>
</dbReference>
<evidence type="ECO:0000256" key="16">
    <source>
        <dbReference type="ARBA" id="ARBA00023136"/>
    </source>
</evidence>
<evidence type="ECO:0000256" key="17">
    <source>
        <dbReference type="ARBA" id="ARBA00023180"/>
    </source>
</evidence>
<dbReference type="InterPro" id="IPR014782">
    <property type="entry name" value="Peptidase_M1_dom"/>
</dbReference>
<evidence type="ECO:0000256" key="20">
    <source>
        <dbReference type="RuleBase" id="RU364040"/>
    </source>
</evidence>
<dbReference type="FunFam" id="2.60.40.1730:FF:000001">
    <property type="entry name" value="Leucyl-cystinyl aminopeptidase"/>
    <property type="match status" value="1"/>
</dbReference>
<dbReference type="GO" id="GO:0070006">
    <property type="term" value="F:metalloaminopeptidase activity"/>
    <property type="evidence" value="ECO:0007669"/>
    <property type="project" value="TreeGrafter"/>
</dbReference>
<dbReference type="InterPro" id="IPR034016">
    <property type="entry name" value="M1_APN-typ"/>
</dbReference>
<keyword evidence="6" id="KW-0336">GPI-anchor</keyword>
<keyword evidence="7 20" id="KW-0645">Protease</keyword>
<keyword evidence="17" id="KW-0325">Glycoprotein</keyword>
<protein>
    <recommendedName>
        <fullName evidence="20">Aminopeptidase</fullName>
        <ecNumber evidence="20">3.4.11.-</ecNumber>
    </recommendedName>
</protein>
<keyword evidence="5" id="KW-1003">Cell membrane</keyword>
<dbReference type="FunFam" id="1.10.390.10:FF:000013">
    <property type="entry name" value="Aminopeptidase N"/>
    <property type="match status" value="1"/>
</dbReference>
<proteinExistence type="inferred from homology"/>
<keyword evidence="26" id="KW-1185">Reference proteome</keyword>
<dbReference type="Gene3D" id="1.25.50.20">
    <property type="match status" value="1"/>
</dbReference>
<dbReference type="PANTHER" id="PTHR11533">
    <property type="entry name" value="PROTEASE M1 ZINC METALLOPROTEASE"/>
    <property type="match status" value="1"/>
</dbReference>
<dbReference type="CDD" id="cd09601">
    <property type="entry name" value="M1_APN-Q_like"/>
    <property type="match status" value="1"/>
</dbReference>
<dbReference type="GO" id="GO:0043171">
    <property type="term" value="P:peptide catabolic process"/>
    <property type="evidence" value="ECO:0007669"/>
    <property type="project" value="TreeGrafter"/>
</dbReference>
<evidence type="ECO:0000256" key="4">
    <source>
        <dbReference type="ARBA" id="ARBA00022438"/>
    </source>
</evidence>
<evidence type="ECO:0000256" key="7">
    <source>
        <dbReference type="ARBA" id="ARBA00022670"/>
    </source>
</evidence>
<feature type="signal peptide" evidence="21">
    <location>
        <begin position="1"/>
        <end position="17"/>
    </location>
</feature>
<comment type="subcellular location">
    <subcellularLocation>
        <location evidence="2">Cell membrane</location>
        <topology evidence="2">Lipid-anchor</topology>
        <topology evidence="2">GPI-anchor</topology>
    </subcellularLocation>
    <subcellularLocation>
        <location evidence="1">Membrane</location>
        <topology evidence="1">Single-pass type II membrane protein</topology>
    </subcellularLocation>
</comment>
<evidence type="ECO:0000256" key="15">
    <source>
        <dbReference type="ARBA" id="ARBA00023049"/>
    </source>
</evidence>
<comment type="similarity">
    <text evidence="3 20">Belongs to the peptidase M1 family.</text>
</comment>
<dbReference type="InterPro" id="IPR024571">
    <property type="entry name" value="ERAP1-like_C_dom"/>
</dbReference>
<dbReference type="GO" id="GO:0008270">
    <property type="term" value="F:zinc ion binding"/>
    <property type="evidence" value="ECO:0007669"/>
    <property type="project" value="UniProtKB-UniRule"/>
</dbReference>
<dbReference type="FunFam" id="2.60.40.1910:FF:000008">
    <property type="entry name" value="Aminopeptidase"/>
    <property type="match status" value="1"/>
</dbReference>
<dbReference type="Gene3D" id="2.60.40.1910">
    <property type="match status" value="1"/>
</dbReference>
<evidence type="ECO:0000256" key="8">
    <source>
        <dbReference type="ARBA" id="ARBA00022692"/>
    </source>
</evidence>
<dbReference type="InterPro" id="IPR001930">
    <property type="entry name" value="Peptidase_M1"/>
</dbReference>
<keyword evidence="18" id="KW-0449">Lipoprotein</keyword>
<evidence type="ECO:0000259" key="24">
    <source>
        <dbReference type="Pfam" id="PF17900"/>
    </source>
</evidence>
<name>A0AAV2P1N8_9HYME</name>
<dbReference type="Gene3D" id="2.60.40.1730">
    <property type="entry name" value="tricorn interacting facor f3 domain"/>
    <property type="match status" value="1"/>
</dbReference>
<evidence type="ECO:0000259" key="22">
    <source>
        <dbReference type="Pfam" id="PF01433"/>
    </source>
</evidence>
<dbReference type="Proteomes" id="UP001497644">
    <property type="component" value="Chromosome 7"/>
</dbReference>
<evidence type="ECO:0000256" key="6">
    <source>
        <dbReference type="ARBA" id="ARBA00022622"/>
    </source>
</evidence>
<dbReference type="Pfam" id="PF11838">
    <property type="entry name" value="ERAP1_C"/>
    <property type="match status" value="1"/>
</dbReference>
<evidence type="ECO:0000256" key="3">
    <source>
        <dbReference type="ARBA" id="ARBA00010136"/>
    </source>
</evidence>
<dbReference type="SUPFAM" id="SSF55486">
    <property type="entry name" value="Metalloproteases ('zincins'), catalytic domain"/>
    <property type="match status" value="1"/>
</dbReference>
<dbReference type="GO" id="GO:0005737">
    <property type="term" value="C:cytoplasm"/>
    <property type="evidence" value="ECO:0007669"/>
    <property type="project" value="TreeGrafter"/>
</dbReference>
<dbReference type="GO" id="GO:0005886">
    <property type="term" value="C:plasma membrane"/>
    <property type="evidence" value="ECO:0007669"/>
    <property type="project" value="UniProtKB-SubCell"/>
</dbReference>
<keyword evidence="10 21" id="KW-0732">Signal</keyword>
<feature type="binding site" evidence="19">
    <location>
        <position position="341"/>
    </location>
    <ligand>
        <name>Zn(2+)</name>
        <dbReference type="ChEBI" id="CHEBI:29105"/>
        <note>catalytic</note>
    </ligand>
</feature>
<reference evidence="25" key="1">
    <citation type="submission" date="2024-04" db="EMBL/GenBank/DDBJ databases">
        <authorList>
            <consortium name="Molecular Ecology Group"/>
        </authorList>
    </citation>
    <scope>NUCLEOTIDE SEQUENCE</scope>
</reference>
<keyword evidence="15 20" id="KW-0482">Metalloprotease</keyword>
<keyword evidence="4 20" id="KW-0031">Aminopeptidase</keyword>
<dbReference type="AlphaFoldDB" id="A0AAV2P1N8"/>
<keyword evidence="12 19" id="KW-0862">Zinc</keyword>
<evidence type="ECO:0000256" key="12">
    <source>
        <dbReference type="ARBA" id="ARBA00022833"/>
    </source>
</evidence>
<evidence type="ECO:0000256" key="19">
    <source>
        <dbReference type="PIRSR" id="PIRSR634016-3"/>
    </source>
</evidence>
<dbReference type="InterPro" id="IPR042097">
    <property type="entry name" value="Aminopeptidase_N-like_N_sf"/>
</dbReference>
<feature type="domain" description="Peptidase M1 membrane alanine aminopeptidase" evidence="22">
    <location>
        <begin position="283"/>
        <end position="490"/>
    </location>
</feature>
<dbReference type="InterPro" id="IPR050344">
    <property type="entry name" value="Peptidase_M1_aminopeptidases"/>
</dbReference>
<evidence type="ECO:0000256" key="5">
    <source>
        <dbReference type="ARBA" id="ARBA00022475"/>
    </source>
</evidence>
<evidence type="ECO:0000259" key="23">
    <source>
        <dbReference type="Pfam" id="PF11838"/>
    </source>
</evidence>
<keyword evidence="14" id="KW-1133">Transmembrane helix</keyword>
<evidence type="ECO:0000256" key="13">
    <source>
        <dbReference type="ARBA" id="ARBA00022968"/>
    </source>
</evidence>
<organism evidence="25 26">
    <name type="scientific">Lasius platythorax</name>
    <dbReference type="NCBI Taxonomy" id="488582"/>
    <lineage>
        <taxon>Eukaryota</taxon>
        <taxon>Metazoa</taxon>
        <taxon>Ecdysozoa</taxon>
        <taxon>Arthropoda</taxon>
        <taxon>Hexapoda</taxon>
        <taxon>Insecta</taxon>
        <taxon>Pterygota</taxon>
        <taxon>Neoptera</taxon>
        <taxon>Endopterygota</taxon>
        <taxon>Hymenoptera</taxon>
        <taxon>Apocrita</taxon>
        <taxon>Aculeata</taxon>
        <taxon>Formicoidea</taxon>
        <taxon>Formicidae</taxon>
        <taxon>Formicinae</taxon>
        <taxon>Lasius</taxon>
        <taxon>Lasius</taxon>
    </lineage>
</organism>
<dbReference type="InterPro" id="IPR045357">
    <property type="entry name" value="Aminopeptidase_N-like_N"/>
</dbReference>
<dbReference type="GO" id="GO:0005615">
    <property type="term" value="C:extracellular space"/>
    <property type="evidence" value="ECO:0007669"/>
    <property type="project" value="TreeGrafter"/>
</dbReference>
<feature type="domain" description="Aminopeptidase N-like N-terminal" evidence="24">
    <location>
        <begin position="42"/>
        <end position="232"/>
    </location>
</feature>
<evidence type="ECO:0000256" key="11">
    <source>
        <dbReference type="ARBA" id="ARBA00022801"/>
    </source>
</evidence>
<evidence type="ECO:0000256" key="1">
    <source>
        <dbReference type="ARBA" id="ARBA00004606"/>
    </source>
</evidence>
<dbReference type="GO" id="GO:0006508">
    <property type="term" value="P:proteolysis"/>
    <property type="evidence" value="ECO:0007669"/>
    <property type="project" value="UniProtKB-KW"/>
</dbReference>
<evidence type="ECO:0000256" key="14">
    <source>
        <dbReference type="ARBA" id="ARBA00022989"/>
    </source>
</evidence>
<evidence type="ECO:0000256" key="10">
    <source>
        <dbReference type="ARBA" id="ARBA00022729"/>
    </source>
</evidence>
<evidence type="ECO:0000313" key="25">
    <source>
        <dbReference type="EMBL" id="CAL1686825.1"/>
    </source>
</evidence>
<dbReference type="InterPro" id="IPR027268">
    <property type="entry name" value="Peptidase_M4/M1_CTD_sf"/>
</dbReference>
<accession>A0AAV2P1N8</accession>
<feature type="domain" description="ERAP1-like C-terminal" evidence="23">
    <location>
        <begin position="578"/>
        <end position="875"/>
    </location>
</feature>
<dbReference type="Gene3D" id="1.10.390.10">
    <property type="entry name" value="Neutral Protease Domain 2"/>
    <property type="match status" value="1"/>
</dbReference>
<keyword evidence="11 20" id="KW-0378">Hydrolase</keyword>
<dbReference type="PANTHER" id="PTHR11533:SF290">
    <property type="entry name" value="AMINOPEPTIDASE"/>
    <property type="match status" value="1"/>
</dbReference>
<keyword evidence="8" id="KW-0812">Transmembrane</keyword>
<feature type="chain" id="PRO_5043506143" description="Aminopeptidase" evidence="21">
    <location>
        <begin position="18"/>
        <end position="917"/>
    </location>
</feature>
<evidence type="ECO:0000256" key="21">
    <source>
        <dbReference type="SAM" id="SignalP"/>
    </source>
</evidence>
<evidence type="ECO:0000256" key="9">
    <source>
        <dbReference type="ARBA" id="ARBA00022723"/>
    </source>
</evidence>
<gene>
    <name evidence="25" type="ORF">LPLAT_LOCUS12147</name>
</gene>
<feature type="binding site" evidence="19">
    <location>
        <position position="337"/>
    </location>
    <ligand>
        <name>Zn(2+)</name>
        <dbReference type="ChEBI" id="CHEBI:29105"/>
        <note>catalytic</note>
    </ligand>
</feature>
<dbReference type="Pfam" id="PF01433">
    <property type="entry name" value="Peptidase_M1"/>
    <property type="match status" value="1"/>
</dbReference>
<dbReference type="GO" id="GO:0098552">
    <property type="term" value="C:side of membrane"/>
    <property type="evidence" value="ECO:0007669"/>
    <property type="project" value="UniProtKB-KW"/>
</dbReference>
<dbReference type="EC" id="3.4.11.-" evidence="20"/>
<keyword evidence="13" id="KW-0735">Signal-anchor</keyword>
<keyword evidence="16" id="KW-0472">Membrane</keyword>
<dbReference type="EMBL" id="OZ034830">
    <property type="protein sequence ID" value="CAL1686825.1"/>
    <property type="molecule type" value="Genomic_DNA"/>
</dbReference>
<dbReference type="PRINTS" id="PR00756">
    <property type="entry name" value="ALADIPTASE"/>
</dbReference>
<dbReference type="Pfam" id="PF17900">
    <property type="entry name" value="Peptidase_M1_N"/>
    <property type="match status" value="1"/>
</dbReference>
<evidence type="ECO:0000256" key="18">
    <source>
        <dbReference type="ARBA" id="ARBA00023288"/>
    </source>
</evidence>
<evidence type="ECO:0000256" key="2">
    <source>
        <dbReference type="ARBA" id="ARBA00004609"/>
    </source>
</evidence>
<evidence type="ECO:0000313" key="26">
    <source>
        <dbReference type="Proteomes" id="UP001497644"/>
    </source>
</evidence>
<dbReference type="SUPFAM" id="SSF63737">
    <property type="entry name" value="Leukotriene A4 hydrolase N-terminal domain"/>
    <property type="match status" value="1"/>
</dbReference>